<feature type="transmembrane region" description="Helical" evidence="13">
    <location>
        <begin position="90"/>
        <end position="116"/>
    </location>
</feature>
<dbReference type="InterPro" id="IPR016174">
    <property type="entry name" value="Di-haem_cyt_TM"/>
</dbReference>
<evidence type="ECO:0000259" key="14">
    <source>
        <dbReference type="Pfam" id="PF01292"/>
    </source>
</evidence>
<evidence type="ECO:0000256" key="7">
    <source>
        <dbReference type="ARBA" id="ARBA00022723"/>
    </source>
</evidence>
<dbReference type="GO" id="GO:0020037">
    <property type="term" value="F:heme binding"/>
    <property type="evidence" value="ECO:0007669"/>
    <property type="project" value="TreeGrafter"/>
</dbReference>
<keyword evidence="6 13" id="KW-0812">Transmembrane</keyword>
<keyword evidence="9 13" id="KW-1133">Transmembrane helix</keyword>
<protein>
    <submittedName>
        <fullName evidence="15">Cytochrome b561</fullName>
    </submittedName>
</protein>
<name>A0A1X7AAG2_9RHOB</name>
<gene>
    <name evidence="15" type="ORF">ROA7450_04201</name>
</gene>
<dbReference type="PANTHER" id="PTHR30529:SF1">
    <property type="entry name" value="CYTOCHROME B561 HOMOLOG 2"/>
    <property type="match status" value="1"/>
</dbReference>
<keyword evidence="10" id="KW-0408">Iron</keyword>
<dbReference type="Gene3D" id="1.20.950.20">
    <property type="entry name" value="Transmembrane di-heme cytochromes, Chain C"/>
    <property type="match status" value="1"/>
</dbReference>
<keyword evidence="3" id="KW-0813">Transport</keyword>
<dbReference type="GO" id="GO:0009055">
    <property type="term" value="F:electron transfer activity"/>
    <property type="evidence" value="ECO:0007669"/>
    <property type="project" value="InterPro"/>
</dbReference>
<evidence type="ECO:0000313" key="15">
    <source>
        <dbReference type="EMBL" id="SLN74149.1"/>
    </source>
</evidence>
<dbReference type="GO" id="GO:0005886">
    <property type="term" value="C:plasma membrane"/>
    <property type="evidence" value="ECO:0007669"/>
    <property type="project" value="UniProtKB-SubCell"/>
</dbReference>
<proteinExistence type="inferred from homology"/>
<sequence length="176" mass="18942">MKRYHPFFVGLHWLIAVMILVALILGGPSLAEIPNDSPDKMFGLTGHMIWGLTIGVLMTLRLAMRIFAKAPPHADAGNSALNSGAKLAHLGIYALVFSMVVSGIALAYSAGLFSIIFGGSGAALPPTFSVFPARVVHGIIGTVLLALIGLHVAGWAYHQFYVRDRLISRMWFGKRS</sequence>
<evidence type="ECO:0000256" key="2">
    <source>
        <dbReference type="ARBA" id="ARBA00004651"/>
    </source>
</evidence>
<evidence type="ECO:0000256" key="3">
    <source>
        <dbReference type="ARBA" id="ARBA00022448"/>
    </source>
</evidence>
<dbReference type="OrthoDB" id="8156287at2"/>
<comment type="cofactor">
    <cofactor evidence="1">
        <name>heme b</name>
        <dbReference type="ChEBI" id="CHEBI:60344"/>
    </cofactor>
</comment>
<dbReference type="RefSeq" id="WP_085807838.1">
    <property type="nucleotide sequence ID" value="NZ_FWFX01000028.1"/>
</dbReference>
<feature type="domain" description="Cytochrome b561 bacterial/Ni-hydrogenase" evidence="14">
    <location>
        <begin position="3"/>
        <end position="173"/>
    </location>
</feature>
<keyword evidence="11 13" id="KW-0472">Membrane</keyword>
<organism evidence="15 16">
    <name type="scientific">Roseovarius albus</name>
    <dbReference type="NCBI Taxonomy" id="1247867"/>
    <lineage>
        <taxon>Bacteria</taxon>
        <taxon>Pseudomonadati</taxon>
        <taxon>Pseudomonadota</taxon>
        <taxon>Alphaproteobacteria</taxon>
        <taxon>Rhodobacterales</taxon>
        <taxon>Roseobacteraceae</taxon>
        <taxon>Roseovarius</taxon>
    </lineage>
</organism>
<dbReference type="AlphaFoldDB" id="A0A1X7AAG2"/>
<keyword evidence="8" id="KW-0249">Electron transport</keyword>
<dbReference type="Pfam" id="PF01292">
    <property type="entry name" value="Ni_hydr_CYTB"/>
    <property type="match status" value="1"/>
</dbReference>
<keyword evidence="16" id="KW-1185">Reference proteome</keyword>
<dbReference type="SUPFAM" id="SSF81342">
    <property type="entry name" value="Transmembrane di-heme cytochromes"/>
    <property type="match status" value="1"/>
</dbReference>
<evidence type="ECO:0000256" key="11">
    <source>
        <dbReference type="ARBA" id="ARBA00023136"/>
    </source>
</evidence>
<evidence type="ECO:0000256" key="10">
    <source>
        <dbReference type="ARBA" id="ARBA00023004"/>
    </source>
</evidence>
<evidence type="ECO:0000256" key="8">
    <source>
        <dbReference type="ARBA" id="ARBA00022982"/>
    </source>
</evidence>
<dbReference type="EMBL" id="FWFX01000028">
    <property type="protein sequence ID" value="SLN74149.1"/>
    <property type="molecule type" value="Genomic_DNA"/>
</dbReference>
<dbReference type="GO" id="GO:0046872">
    <property type="term" value="F:metal ion binding"/>
    <property type="evidence" value="ECO:0007669"/>
    <property type="project" value="UniProtKB-KW"/>
</dbReference>
<dbReference type="Proteomes" id="UP000193061">
    <property type="component" value="Unassembled WGS sequence"/>
</dbReference>
<comment type="subcellular location">
    <subcellularLocation>
        <location evidence="2">Cell membrane</location>
        <topology evidence="2">Multi-pass membrane protein</topology>
    </subcellularLocation>
</comment>
<dbReference type="GO" id="GO:0022904">
    <property type="term" value="P:respiratory electron transport chain"/>
    <property type="evidence" value="ECO:0007669"/>
    <property type="project" value="InterPro"/>
</dbReference>
<keyword evidence="4" id="KW-1003">Cell membrane</keyword>
<evidence type="ECO:0000256" key="13">
    <source>
        <dbReference type="SAM" id="Phobius"/>
    </source>
</evidence>
<keyword evidence="7" id="KW-0479">Metal-binding</keyword>
<feature type="transmembrane region" description="Helical" evidence="13">
    <location>
        <begin position="136"/>
        <end position="157"/>
    </location>
</feature>
<dbReference type="PANTHER" id="PTHR30529">
    <property type="entry name" value="CYTOCHROME B561"/>
    <property type="match status" value="1"/>
</dbReference>
<comment type="similarity">
    <text evidence="12">Belongs to the cytochrome b561 family.</text>
</comment>
<evidence type="ECO:0000256" key="9">
    <source>
        <dbReference type="ARBA" id="ARBA00022989"/>
    </source>
</evidence>
<evidence type="ECO:0000256" key="6">
    <source>
        <dbReference type="ARBA" id="ARBA00022692"/>
    </source>
</evidence>
<evidence type="ECO:0000256" key="12">
    <source>
        <dbReference type="ARBA" id="ARBA00037975"/>
    </source>
</evidence>
<evidence type="ECO:0000256" key="1">
    <source>
        <dbReference type="ARBA" id="ARBA00001970"/>
    </source>
</evidence>
<feature type="transmembrane region" description="Helical" evidence="13">
    <location>
        <begin position="41"/>
        <end position="60"/>
    </location>
</feature>
<dbReference type="InterPro" id="IPR052168">
    <property type="entry name" value="Cytochrome_b561_oxidase"/>
</dbReference>
<evidence type="ECO:0000256" key="4">
    <source>
        <dbReference type="ARBA" id="ARBA00022475"/>
    </source>
</evidence>
<reference evidence="15 16" key="1">
    <citation type="submission" date="2017-03" db="EMBL/GenBank/DDBJ databases">
        <authorList>
            <person name="Afonso C.L."/>
            <person name="Miller P.J."/>
            <person name="Scott M.A."/>
            <person name="Spackman E."/>
            <person name="Goraichik I."/>
            <person name="Dimitrov K.M."/>
            <person name="Suarez D.L."/>
            <person name="Swayne D.E."/>
        </authorList>
    </citation>
    <scope>NUCLEOTIDE SEQUENCE [LARGE SCALE GENOMIC DNA]</scope>
    <source>
        <strain evidence="15 16">CECT 7450</strain>
    </source>
</reference>
<evidence type="ECO:0000313" key="16">
    <source>
        <dbReference type="Proteomes" id="UP000193061"/>
    </source>
</evidence>
<keyword evidence="5" id="KW-0349">Heme</keyword>
<dbReference type="InterPro" id="IPR011577">
    <property type="entry name" value="Cyt_b561_bac/Ni-Hgenase"/>
</dbReference>
<evidence type="ECO:0000256" key="5">
    <source>
        <dbReference type="ARBA" id="ARBA00022617"/>
    </source>
</evidence>
<accession>A0A1X7AAG2</accession>